<comment type="caution">
    <text evidence="2">The sequence shown here is derived from an EMBL/GenBank/DDBJ whole genome shotgun (WGS) entry which is preliminary data.</text>
</comment>
<reference evidence="2 3" key="1">
    <citation type="submission" date="2020-07" db="EMBL/GenBank/DDBJ databases">
        <title>Thermoactinomyces phylogeny.</title>
        <authorList>
            <person name="Dunlap C."/>
        </authorList>
    </citation>
    <scope>NUCLEOTIDE SEQUENCE [LARGE SCALE GENOMIC DNA]</scope>
    <source>
        <strain evidence="2 3">AMNI-1</strain>
    </source>
</reference>
<dbReference type="SMART" id="SM00882">
    <property type="entry name" value="CoA_trans"/>
    <property type="match status" value="1"/>
</dbReference>
<dbReference type="Gene3D" id="3.30.30.40">
    <property type="match status" value="1"/>
</dbReference>
<dbReference type="AlphaFoldDB" id="A0A7W1XVH4"/>
<dbReference type="GO" id="GO:0008410">
    <property type="term" value="F:CoA-transferase activity"/>
    <property type="evidence" value="ECO:0007669"/>
    <property type="project" value="InterPro"/>
</dbReference>
<dbReference type="Gene3D" id="3.40.1080.10">
    <property type="entry name" value="Glutaconate Coenzyme A-transferase"/>
    <property type="match status" value="1"/>
</dbReference>
<dbReference type="Pfam" id="PF01144">
    <property type="entry name" value="CoA_trans"/>
    <property type="match status" value="1"/>
</dbReference>
<dbReference type="Proteomes" id="UP000538292">
    <property type="component" value="Unassembled WGS sequence"/>
</dbReference>
<dbReference type="RefSeq" id="WP_181742298.1">
    <property type="nucleotide sequence ID" value="NZ_JACEOL010000072.1"/>
</dbReference>
<dbReference type="InterPro" id="IPR037171">
    <property type="entry name" value="NagB/RpiA_transferase-like"/>
</dbReference>
<evidence type="ECO:0000256" key="1">
    <source>
        <dbReference type="ARBA" id="ARBA00007047"/>
    </source>
</evidence>
<dbReference type="PANTHER" id="PTHR43293:SF3">
    <property type="entry name" value="CHOLESTEROL RING-CLEAVING HYDROLASE IPDB SUBUNIT"/>
    <property type="match status" value="1"/>
</dbReference>
<protein>
    <submittedName>
        <fullName evidence="2">CoA transferase subunit A</fullName>
    </submittedName>
</protein>
<dbReference type="EMBL" id="JACEOL010000072">
    <property type="protein sequence ID" value="MBA4603827.1"/>
    <property type="molecule type" value="Genomic_DNA"/>
</dbReference>
<dbReference type="PANTHER" id="PTHR43293">
    <property type="entry name" value="ACETATE COA-TRANSFERASE YDIF"/>
    <property type="match status" value="1"/>
</dbReference>
<name>A0A7W1XVH4_9BACL</name>
<evidence type="ECO:0000313" key="2">
    <source>
        <dbReference type="EMBL" id="MBA4603827.1"/>
    </source>
</evidence>
<keyword evidence="2" id="KW-0808">Transferase</keyword>
<organism evidence="2 3">
    <name type="scientific">Thermoactinomyces mirandus</name>
    <dbReference type="NCBI Taxonomy" id="2756294"/>
    <lineage>
        <taxon>Bacteria</taxon>
        <taxon>Bacillati</taxon>
        <taxon>Bacillota</taxon>
        <taxon>Bacilli</taxon>
        <taxon>Bacillales</taxon>
        <taxon>Thermoactinomycetaceae</taxon>
        <taxon>Thermoactinomyces</taxon>
    </lineage>
</organism>
<sequence length="306" mass="33970">MTRSKQMNLEAAVSEYISDGESIVMGACLEAMIPFAAAYEIIRQNIKNLTLIAPISDILFDMMIGAGMVDKLIAAWSGNVSAGLGYNYRRSMEKGIPHKIAVEDHSNFTIGLALLAGAMGVPFLPTKSLLGSDLLRSNPQLRVGTSPIGEDTLVYVPALKPDVVILGVQRSDEFGNAHLWGNMGVAQEAALASKKVILLAEEIVPGEIITTDPNRLLVPGFKVTAVVHCPAFCHPSPMPGYYRRDHEFFHDYHRETKELESFRKWLNKWVLSFSSHEEYIQHLGNRLEELKIKQKLLAAEVNYAYE</sequence>
<dbReference type="SUPFAM" id="SSF100950">
    <property type="entry name" value="NagB/RpiA/CoA transferase-like"/>
    <property type="match status" value="1"/>
</dbReference>
<keyword evidence="3" id="KW-1185">Reference proteome</keyword>
<dbReference type="InterPro" id="IPR004165">
    <property type="entry name" value="CoA_trans_fam_I"/>
</dbReference>
<proteinExistence type="inferred from homology"/>
<comment type="similarity">
    <text evidence="1">Belongs to the 3-oxoacid CoA-transferase subunit B family.</text>
</comment>
<gene>
    <name evidence="2" type="ORF">H2C83_16290</name>
</gene>
<accession>A0A7W1XVH4</accession>
<evidence type="ECO:0000313" key="3">
    <source>
        <dbReference type="Proteomes" id="UP000538292"/>
    </source>
</evidence>